<comment type="caution">
    <text evidence="2">The sequence shown here is derived from an EMBL/GenBank/DDBJ whole genome shotgun (WGS) entry which is preliminary data.</text>
</comment>
<dbReference type="InParanoid" id="A0A0V0QVW1"/>
<proteinExistence type="predicted"/>
<dbReference type="InterPro" id="IPR011009">
    <property type="entry name" value="Kinase-like_dom_sf"/>
</dbReference>
<keyword evidence="2" id="KW-0808">Transferase</keyword>
<protein>
    <submittedName>
        <fullName evidence="2">Protein kinase-like domain</fullName>
    </submittedName>
</protein>
<feature type="compositionally biased region" description="Polar residues" evidence="1">
    <location>
        <begin position="78"/>
        <end position="91"/>
    </location>
</feature>
<feature type="region of interest" description="Disordered" evidence="1">
    <location>
        <begin position="78"/>
        <end position="97"/>
    </location>
</feature>
<dbReference type="Proteomes" id="UP000054937">
    <property type="component" value="Unassembled WGS sequence"/>
</dbReference>
<reference evidence="2 3" key="1">
    <citation type="journal article" date="2015" name="Sci. Rep.">
        <title>Genome of the facultative scuticociliatosis pathogen Pseudocohnilembus persalinus provides insight into its virulence through horizontal gene transfer.</title>
        <authorList>
            <person name="Xiong J."/>
            <person name="Wang G."/>
            <person name="Cheng J."/>
            <person name="Tian M."/>
            <person name="Pan X."/>
            <person name="Warren A."/>
            <person name="Jiang C."/>
            <person name="Yuan D."/>
            <person name="Miao W."/>
        </authorList>
    </citation>
    <scope>NUCLEOTIDE SEQUENCE [LARGE SCALE GENOMIC DNA]</scope>
    <source>
        <strain evidence="2">36N120E</strain>
    </source>
</reference>
<keyword evidence="3" id="KW-1185">Reference proteome</keyword>
<dbReference type="SUPFAM" id="SSF56112">
    <property type="entry name" value="Protein kinase-like (PK-like)"/>
    <property type="match status" value="1"/>
</dbReference>
<evidence type="ECO:0000313" key="2">
    <source>
        <dbReference type="EMBL" id="KRX06356.1"/>
    </source>
</evidence>
<keyword evidence="2" id="KW-0418">Kinase</keyword>
<accession>A0A0V0QVW1</accession>
<dbReference type="AlphaFoldDB" id="A0A0V0QVW1"/>
<organism evidence="2 3">
    <name type="scientific">Pseudocohnilembus persalinus</name>
    <name type="common">Ciliate</name>
    <dbReference type="NCBI Taxonomy" id="266149"/>
    <lineage>
        <taxon>Eukaryota</taxon>
        <taxon>Sar</taxon>
        <taxon>Alveolata</taxon>
        <taxon>Ciliophora</taxon>
        <taxon>Intramacronucleata</taxon>
        <taxon>Oligohymenophorea</taxon>
        <taxon>Scuticociliatia</taxon>
        <taxon>Philasterida</taxon>
        <taxon>Pseudocohnilembidae</taxon>
        <taxon>Pseudocohnilembus</taxon>
    </lineage>
</organism>
<dbReference type="Gene3D" id="1.10.510.10">
    <property type="entry name" value="Transferase(Phosphotransferase) domain 1"/>
    <property type="match status" value="1"/>
</dbReference>
<evidence type="ECO:0000313" key="3">
    <source>
        <dbReference type="Proteomes" id="UP000054937"/>
    </source>
</evidence>
<dbReference type="EMBL" id="LDAU01000096">
    <property type="protein sequence ID" value="KRX06356.1"/>
    <property type="molecule type" value="Genomic_DNA"/>
</dbReference>
<evidence type="ECO:0000256" key="1">
    <source>
        <dbReference type="SAM" id="MobiDB-lite"/>
    </source>
</evidence>
<name>A0A0V0QVW1_PSEPJ</name>
<dbReference type="GO" id="GO:0016301">
    <property type="term" value="F:kinase activity"/>
    <property type="evidence" value="ECO:0007669"/>
    <property type="project" value="UniProtKB-KW"/>
</dbReference>
<gene>
    <name evidence="2" type="ORF">PPERSA_04969</name>
</gene>
<sequence length="860" mass="103157">MESIKEYNLTGKSKILKTEENQQNQQFQGNLYQENLNQASQNLKYAKGKKIDINPIQKNKQMTVKQNFNESENLKVQNQDLDQSENQNSDDSISESELRQDIQDLIKIRDFPIQQEVVLGKIVEEQQNQGFSQLFSQEDTQKDDIQNNLSQAFYQSTLANKDKVKQKPNQSFNQKNDKQHELIQKSQKVQQMRNHQKQTQEYKSEGKWQKQAKNFDKKIRLENNIFYSQPKKMSSQIEQNKGQRNSEFFSELTKQKLEKIQIKDVITEIQPKLEINKLQIMYPVHQFYHQFNIQDNWQNLKKFNDFLQNEQENKDIEQDQINSSQIQITDINYASQKSDYVTKVISDICVNGYFIAFVQDKGGICLEDMLFEMTHNDKQIIKLFRDLLRIVIDLHRIGIVHRNINLRSFKYNNLKGWKLGNFLTSNFKDVVMEQYWNNVRKVAEQESDEYSPLKKFLYDKQMQKQMQKSLLYSQLSTAQKKEIKEKKKEEDFVYMVGYDRDYFDLGVVFMKIYLKERLHYKMKAKNMGEIDFIMYKVKSWKQKSMKVKLNNMQNIIIYLLDPIKQSRKNINLQELLRMIYKLEDQDNRVQEKLICDQFESYRKQVISQSKPIQYKNIFEVAQIYRKLGLYSDCEILLDQLLGDLNDINENLCYQIEKCMADLKFETHFYKEAYKHYQSVSQMRFIQNQQEAECQVFMLEGYCYLQLDIPYKGIQILKKVWGLLNQQKNQNDFIYLQVQCLVYLAKGYLLIEDYDISQKNLNNAKILMPKNHNNLNQYEMAISKHINIIYYKMSKIFEKMGFNQEQLRFAKLALDQWRNEQDNILQKEQYSKQDFLHGLKKYEKYYSHLMRLNNISDNQLI</sequence>